<evidence type="ECO:0000313" key="13">
    <source>
        <dbReference type="EMBL" id="LAB66072.1"/>
    </source>
</evidence>
<dbReference type="InterPro" id="IPR039164">
    <property type="entry name" value="UBR1-like"/>
</dbReference>
<keyword evidence="6 10" id="KW-0833">Ubl conjugation pathway</keyword>
<dbReference type="InterPro" id="IPR036390">
    <property type="entry name" value="WH_DNA-bd_sf"/>
</dbReference>
<evidence type="ECO:0000259" key="12">
    <source>
        <dbReference type="PROSITE" id="PS51157"/>
    </source>
</evidence>
<dbReference type="GO" id="GO:0061630">
    <property type="term" value="F:ubiquitin protein ligase activity"/>
    <property type="evidence" value="ECO:0007669"/>
    <property type="project" value="UniProtKB-UniRule"/>
</dbReference>
<dbReference type="Pfam" id="PF18995">
    <property type="entry name" value="PRT6_C"/>
    <property type="match status" value="1"/>
</dbReference>
<protein>
    <recommendedName>
        <fullName evidence="10">E3 ubiquitin-protein ligase</fullName>
        <ecNumber evidence="10">2.3.2.27</ecNumber>
    </recommendedName>
</protein>
<comment type="pathway">
    <text evidence="2 10">Protein modification; protein ubiquitination.</text>
</comment>
<dbReference type="Gene3D" id="3.30.1390.10">
    <property type="match status" value="1"/>
</dbReference>
<evidence type="ECO:0000256" key="3">
    <source>
        <dbReference type="ARBA" id="ARBA00022679"/>
    </source>
</evidence>
<evidence type="ECO:0000256" key="4">
    <source>
        <dbReference type="ARBA" id="ARBA00022723"/>
    </source>
</evidence>
<dbReference type="Pfam" id="PF22960">
    <property type="entry name" value="WHD_UBR1"/>
    <property type="match status" value="1"/>
</dbReference>
<dbReference type="InterPro" id="IPR014719">
    <property type="entry name" value="Ribosomal_bL12_C/ClpS-like"/>
</dbReference>
<feature type="compositionally biased region" description="Polar residues" evidence="11">
    <location>
        <begin position="1004"/>
        <end position="1019"/>
    </location>
</feature>
<dbReference type="GO" id="GO:0071596">
    <property type="term" value="P:ubiquitin-dependent protein catabolic process via the N-end rule pathway"/>
    <property type="evidence" value="ECO:0007669"/>
    <property type="project" value="UniProtKB-UniRule"/>
</dbReference>
<comment type="function">
    <text evidence="10">Ubiquitin ligase protein which is a component of the N-end rule pathway. Recognizes and binds to proteins bearing specific N-terminal residues that are destabilizing according to the N-end rule, leading to their ubiquitination and subsequent degradation.</text>
</comment>
<dbReference type="EMBL" id="IACF01000279">
    <property type="protein sequence ID" value="LAB66072.1"/>
    <property type="molecule type" value="mRNA"/>
</dbReference>
<dbReference type="GO" id="GO:0016567">
    <property type="term" value="P:protein ubiquitination"/>
    <property type="evidence" value="ECO:0007669"/>
    <property type="project" value="UniProtKB-UniRule"/>
</dbReference>
<reference evidence="14" key="1">
    <citation type="submission" date="2017-11" db="EMBL/GenBank/DDBJ databases">
        <title>The sensing device of the deep-sea amphipod.</title>
        <authorList>
            <person name="Kobayashi H."/>
            <person name="Nagahama T."/>
            <person name="Arai W."/>
            <person name="Sasagawa Y."/>
            <person name="Umeda M."/>
            <person name="Hayashi T."/>
            <person name="Nikaido I."/>
            <person name="Watanabe H."/>
            <person name="Oguri K."/>
            <person name="Kitazato H."/>
            <person name="Fujioka K."/>
            <person name="Kido Y."/>
            <person name="Takami H."/>
        </authorList>
    </citation>
    <scope>NUCLEOTIDE SEQUENCE</scope>
    <source>
        <tissue evidence="14">Whole body</tissue>
    </source>
</reference>
<keyword evidence="4 10" id="KW-0479">Metal-binding</keyword>
<reference evidence="13" key="2">
    <citation type="journal article" date="2018" name="Biosci. Biotechnol. Biochem.">
        <title>Polysaccharide hydrolase of the hadal zone amphipods Hirondellea gigas.</title>
        <authorList>
            <person name="Kobayashi H."/>
            <person name="Nagahama T."/>
            <person name="Arai W."/>
            <person name="Sasagawa Y."/>
            <person name="Umeda M."/>
            <person name="Hayashi T."/>
            <person name="Nikaido I."/>
            <person name="Watanabe H."/>
            <person name="Oguri K."/>
            <person name="Kitazato H."/>
            <person name="Fujioka K."/>
            <person name="Kido Y."/>
            <person name="Takami H."/>
        </authorList>
    </citation>
    <scope>NUCLEOTIDE SEQUENCE</scope>
    <source>
        <tissue evidence="13">Whole body</tissue>
    </source>
</reference>
<dbReference type="UniPathway" id="UPA00143"/>
<feature type="region of interest" description="Disordered" evidence="11">
    <location>
        <begin position="1544"/>
        <end position="1565"/>
    </location>
</feature>
<comment type="catalytic activity">
    <reaction evidence="1 10">
        <text>S-ubiquitinyl-[E2 ubiquitin-conjugating enzyme]-L-cysteine + [acceptor protein]-L-lysine = [E2 ubiquitin-conjugating enzyme]-L-cysteine + N(6)-ubiquitinyl-[acceptor protein]-L-lysine.</text>
        <dbReference type="EC" id="2.3.2.27"/>
    </reaction>
</comment>
<dbReference type="CDD" id="cd19672">
    <property type="entry name" value="UBR-box_UBR1_like"/>
    <property type="match status" value="1"/>
</dbReference>
<organism evidence="13">
    <name type="scientific">Hirondellea gigas</name>
    <dbReference type="NCBI Taxonomy" id="1518452"/>
    <lineage>
        <taxon>Eukaryota</taxon>
        <taxon>Metazoa</taxon>
        <taxon>Ecdysozoa</taxon>
        <taxon>Arthropoda</taxon>
        <taxon>Crustacea</taxon>
        <taxon>Multicrustacea</taxon>
        <taxon>Malacostraca</taxon>
        <taxon>Eumalacostraca</taxon>
        <taxon>Peracarida</taxon>
        <taxon>Amphipoda</taxon>
        <taxon>Amphilochidea</taxon>
        <taxon>Lysianassida</taxon>
        <taxon>Lysianassidira</taxon>
        <taxon>Lysianassoidea</taxon>
        <taxon>Lysianassidae</taxon>
        <taxon>Hirondellea</taxon>
    </lineage>
</organism>
<dbReference type="PROSITE" id="PS51157">
    <property type="entry name" value="ZF_UBR"/>
    <property type="match status" value="1"/>
</dbReference>
<dbReference type="EC" id="2.3.2.27" evidence="10"/>
<keyword evidence="5 10" id="KW-0863">Zinc-finger</keyword>
<dbReference type="FunFam" id="2.10.110.30:FF:000001">
    <property type="entry name" value="E3 ubiquitin-protein ligase UBR2 isoform 1"/>
    <property type="match status" value="1"/>
</dbReference>
<dbReference type="GO" id="GO:0008270">
    <property type="term" value="F:zinc ion binding"/>
    <property type="evidence" value="ECO:0007669"/>
    <property type="project" value="UniProtKB-UniRule"/>
</dbReference>
<dbReference type="GO" id="GO:0005737">
    <property type="term" value="C:cytoplasm"/>
    <property type="evidence" value="ECO:0007669"/>
    <property type="project" value="TreeGrafter"/>
</dbReference>
<dbReference type="GO" id="GO:0000151">
    <property type="term" value="C:ubiquitin ligase complex"/>
    <property type="evidence" value="ECO:0007669"/>
    <property type="project" value="TreeGrafter"/>
</dbReference>
<evidence type="ECO:0000256" key="7">
    <source>
        <dbReference type="ARBA" id="ARBA00022833"/>
    </source>
</evidence>
<dbReference type="PANTHER" id="PTHR21497">
    <property type="entry name" value="UBIQUITIN LIGASE E3 ALPHA-RELATED"/>
    <property type="match status" value="1"/>
</dbReference>
<evidence type="ECO:0000313" key="14">
    <source>
        <dbReference type="EMBL" id="LAC19966.1"/>
    </source>
</evidence>
<dbReference type="Gene3D" id="2.10.110.30">
    <property type="match status" value="1"/>
</dbReference>
<dbReference type="InterPro" id="IPR003769">
    <property type="entry name" value="ClpS_core"/>
</dbReference>
<dbReference type="InterPro" id="IPR042065">
    <property type="entry name" value="E3_ELL-like"/>
</dbReference>
<evidence type="ECO:0000256" key="5">
    <source>
        <dbReference type="ARBA" id="ARBA00022771"/>
    </source>
</evidence>
<dbReference type="SMART" id="SM00396">
    <property type="entry name" value="ZnF_UBR1"/>
    <property type="match status" value="1"/>
</dbReference>
<evidence type="ECO:0000256" key="6">
    <source>
        <dbReference type="ARBA" id="ARBA00022786"/>
    </source>
</evidence>
<dbReference type="InterPro" id="IPR003126">
    <property type="entry name" value="Znf_UBR"/>
</dbReference>
<dbReference type="SUPFAM" id="SSF46785">
    <property type="entry name" value="Winged helix' DNA-binding domain"/>
    <property type="match status" value="1"/>
</dbReference>
<feature type="region of interest" description="Disordered" evidence="11">
    <location>
        <begin position="1069"/>
        <end position="1093"/>
    </location>
</feature>
<dbReference type="InterPro" id="IPR055194">
    <property type="entry name" value="UBR1-like_WH"/>
</dbReference>
<dbReference type="Gene3D" id="1.10.10.2670">
    <property type="entry name" value="E3 ubiquitin-protein ligase"/>
    <property type="match status" value="1"/>
</dbReference>
<dbReference type="SUPFAM" id="SSF54736">
    <property type="entry name" value="ClpS-like"/>
    <property type="match status" value="1"/>
</dbReference>
<evidence type="ECO:0000256" key="1">
    <source>
        <dbReference type="ARBA" id="ARBA00000900"/>
    </source>
</evidence>
<proteinExistence type="evidence at transcript level"/>
<keyword evidence="3 10" id="KW-0808">Transferase</keyword>
<feature type="domain" description="UBR-type" evidence="12">
    <location>
        <begin position="100"/>
        <end position="171"/>
    </location>
</feature>
<feature type="zinc finger region" description="UBR-type" evidence="9">
    <location>
        <begin position="100"/>
        <end position="171"/>
    </location>
</feature>
<dbReference type="PANTHER" id="PTHR21497:SF24">
    <property type="entry name" value="E3 UBIQUITIN-PROTEIN LIGASE UBR1"/>
    <property type="match status" value="1"/>
</dbReference>
<sequence>MWSSQPYSMPMEESVDDVVKRWHQLDEEGNLSARNFREYWKTAVPPIFAPQPNVNPLDTGEQDDQAQKLLLQPLHRFIAGSSSTPDHVYNKIAELDKAPSLCGRVFNSGEPTYGCRDCGFDPTCVLCSDCFKSSSHTKHRYKMSTSSGGGYCDCGDTEAWRSDAFCEVHAKGLAEAEQPTHKILDEELVNRIRLVMETIIEYAIQMMLQAEGISLPSDLELPDAEPTRNLKLYQMRDNFCAVLYNDESHTFDQVIDALERAVKCSKKEAVAFVTFIDREGRCVIKCSGLQQCQTVKENMVKRAHHLVSKPFIIKILRAHVQAHQAFSSHLLTWLDELLDKGNVIKSLFAENIFTVRRGSNLTTLEHIMWMDNELCKATRIQWHKLFITGLLMDLETKRKFARLFAKHYSKMMKTFIADDHEHSVCIVSLGVQLFTMPTIAHMLIAEESVIAKLLLTFIGECQTRIKNGKLCPLSQNSSMNNQEVNSMTPNEFKRVQFILFDLKYLLGMVPTTWTDQLRKGFLHGFSQIIQLFVHMQNMDSVTRKEGSHVEFEQEWEGAFNLHIKMSPIIPLLVDWAASDRIVLIKAVRMLQKALHEHGCSGIQKRFMREAAGHTVSCIEYDVAKSPVSMHIPLTRLFGALMVHLQKFDLNYDSSEFGVTGKPALKDLLEPALRTLVMIAQCKAGMWRRNGLSLTNQTYFYRNVRCRQEMLDRDVLLMQSAASLMDPNDFFITVLNRFGLMSWQRADYETTYMWGRDEDNVLQTVVILEEFLLLLLYILAERYTVGVAEVTVDDIINHEVIHLLCIQDMTHSTINKLLPEGTNHETGMEQIIDEIAEFKKISEDTKGFYQLRKKFYHMYNIFFYHYSKEDQSKSEVQHRERCKKLGEENVCCPPPPPPPYTPPFLPLLQLFNCQVFRHLLTQIVYRWCDGRSQSVTEMSVQICVHLIGVACHDEERTPGLLTNTEQLQTLLVELQSCQNSHPLLPLINWTINKLSSVVRVNESSSDVCNNSSAPNTSSKATAEPHSAPGSTMSEKEKKAGEARVRRKKIMEKMACMQKKFMKTQKNLFVEETEGSSTVGEESKTGGDPESPMEESGVDALTQENITVGPNQTLPRNLESQLTCIVCHQDETVGMRSKCPDTAADDDSDNVVMTDSGADTDRLLVVGVMVQSSTVLTRRRKEFKTGNQPLYLPADLHRGIHVSSCGHPMHVDCWKLYYTKMIQREQKRTFRIHQMLNFDIERSEYLCPLCESVCNDAVPLLPPPTEPLVTKTVPSDQPDLSPQDWLIGIHTVVAKKLLRPLKDAASMDSDNYDSLDSNTAEEAAVSGVWLPPSLSTVVSTLREENSSELADNFTQMFASRYNMARPTLLAGADLVMWDLAHSIFRHGLDKLQNPDDERILGSVLVSLAYTIRSMEEVQRFEGRALLTNVTERQHMFLAALTATAAYCPSLITQKQSATVPTSACVNVLADLLGAGSRTLLEMDMFSTMVSLVLLLPTLFSTTHATAKGSLQDQYVMELCLYCHILQLLLTYDTSIMADELMDTETEGDDTLSAPASESHTTADDDELLMPNCDSSREADALWLHQLFNYCRKTLGLKHVDVDPQKLLPYVMKNCLPYLRCCGLFFHLLTGCAAPEELRSSVWVPESEYYCLLRYLGLPTSLANSLQHFTSITKKWMTHPRLSKCLVKKTFDGHRVLKVNLLMPLTRDYSELISEVANLICASSTTGEKSNTPTICLVCGSIMCSQPYCCQSELPNSQQKMVGPTTMHSWNCCAGSGMFLRVWDCRVIFRTGKYRGCYYSPPYLDQYGETDLGLRRGNPLFLNNELYSRLHMMWLQHLIPESVSRIQLTQQNVINTGGWQYL</sequence>
<dbReference type="InterPro" id="IPR044046">
    <property type="entry name" value="E3_ligase_UBR-like_C"/>
</dbReference>
<evidence type="ECO:0000256" key="10">
    <source>
        <dbReference type="RuleBase" id="RU366018"/>
    </source>
</evidence>
<evidence type="ECO:0000256" key="9">
    <source>
        <dbReference type="PROSITE-ProRule" id="PRU00508"/>
    </source>
</evidence>
<keyword evidence="7 10" id="KW-0862">Zinc</keyword>
<evidence type="ECO:0000256" key="11">
    <source>
        <dbReference type="SAM" id="MobiDB-lite"/>
    </source>
</evidence>
<feature type="compositionally biased region" description="Basic and acidic residues" evidence="11">
    <location>
        <begin position="1032"/>
        <end position="1042"/>
    </location>
</feature>
<feature type="region of interest" description="Disordered" evidence="11">
    <location>
        <begin position="1004"/>
        <end position="1042"/>
    </location>
</feature>
<evidence type="ECO:0000256" key="8">
    <source>
        <dbReference type="ARBA" id="ARBA00046341"/>
    </source>
</evidence>
<name>A0A2P2HWE1_9CRUS</name>
<evidence type="ECO:0000256" key="2">
    <source>
        <dbReference type="ARBA" id="ARBA00004906"/>
    </source>
</evidence>
<dbReference type="Pfam" id="PF02207">
    <property type="entry name" value="zf-UBR"/>
    <property type="match status" value="1"/>
</dbReference>
<dbReference type="Pfam" id="PF02617">
    <property type="entry name" value="ClpS"/>
    <property type="match status" value="1"/>
</dbReference>
<comment type="similarity">
    <text evidence="8 10">Belongs to the E3 ubiquitin-protein ligase UBR1-like family.</text>
</comment>
<dbReference type="EMBL" id="IACT01000563">
    <property type="protein sequence ID" value="LAC19966.1"/>
    <property type="molecule type" value="mRNA"/>
</dbReference>
<accession>A0A2P2HWE1</accession>